<evidence type="ECO:0000259" key="8">
    <source>
        <dbReference type="Pfam" id="PF01909"/>
    </source>
</evidence>
<protein>
    <recommendedName>
        <fullName evidence="4 7">Aminoglycoside (3'') (9) adenylyltransferase</fullName>
        <ecNumber evidence="3 7">2.7.7.47</ecNumber>
    </recommendedName>
</protein>
<evidence type="ECO:0000256" key="7">
    <source>
        <dbReference type="PIRNR" id="PIRNR000819"/>
    </source>
</evidence>
<evidence type="ECO:0000256" key="4">
    <source>
        <dbReference type="ARBA" id="ARBA00035252"/>
    </source>
</evidence>
<keyword evidence="1 7" id="KW-0808">Transferase</keyword>
<evidence type="ECO:0000256" key="5">
    <source>
        <dbReference type="ARBA" id="ARBA00047831"/>
    </source>
</evidence>
<dbReference type="InterPro" id="IPR002934">
    <property type="entry name" value="Polymerase_NTP_transf_dom"/>
</dbReference>
<dbReference type="RefSeq" id="WP_096922851.1">
    <property type="nucleotide sequence ID" value="NZ_BMXO01000015.1"/>
</dbReference>
<evidence type="ECO:0000256" key="1">
    <source>
        <dbReference type="ARBA" id="ARBA00022679"/>
    </source>
</evidence>
<feature type="domain" description="Polymerase nucleotidyl transferase" evidence="8">
    <location>
        <begin position="19"/>
        <end position="57"/>
    </location>
</feature>
<dbReference type="Gene3D" id="3.30.460.10">
    <property type="entry name" value="Beta Polymerase, domain 2"/>
    <property type="match status" value="1"/>
</dbReference>
<dbReference type="PIRSF" id="PIRSF000819">
    <property type="entry name" value="Streptomycin_3-adenylyltransf"/>
    <property type="match status" value="1"/>
</dbReference>
<dbReference type="SUPFAM" id="SSF81301">
    <property type="entry name" value="Nucleotidyltransferase"/>
    <property type="match status" value="1"/>
</dbReference>
<dbReference type="Proteomes" id="UP000647585">
    <property type="component" value="Unassembled WGS sequence"/>
</dbReference>
<dbReference type="InterPro" id="IPR024172">
    <property type="entry name" value="AadA/Aad9"/>
</dbReference>
<dbReference type="EC" id="2.7.7.47" evidence="3 7"/>
<name>A0ABQ2WRT9_9GAMM</name>
<evidence type="ECO:0000259" key="9">
    <source>
        <dbReference type="Pfam" id="PF13427"/>
    </source>
</evidence>
<keyword evidence="7" id="KW-0548">Nucleotidyltransferase</keyword>
<organism evidence="10 11">
    <name type="scientific">Halomonas johnsoniae</name>
    <dbReference type="NCBI Taxonomy" id="502832"/>
    <lineage>
        <taxon>Bacteria</taxon>
        <taxon>Pseudomonadati</taxon>
        <taxon>Pseudomonadota</taxon>
        <taxon>Gammaproteobacteria</taxon>
        <taxon>Oceanospirillales</taxon>
        <taxon>Halomonadaceae</taxon>
        <taxon>Halomonas</taxon>
    </lineage>
</organism>
<keyword evidence="11" id="KW-1185">Reference proteome</keyword>
<accession>A0ABQ2WRT9</accession>
<comment type="catalytic activity">
    <reaction evidence="5 7">
        <text>spectinomycin + ATP = 9-O-adenylylspectinomycin + diphosphate</text>
        <dbReference type="Rhea" id="RHEA:63228"/>
        <dbReference type="ChEBI" id="CHEBI:30616"/>
        <dbReference type="ChEBI" id="CHEBI:33019"/>
        <dbReference type="ChEBI" id="CHEBI:146260"/>
        <dbReference type="ChEBI" id="CHEBI:146261"/>
    </reaction>
</comment>
<keyword evidence="7" id="KW-0067">ATP-binding</keyword>
<evidence type="ECO:0000256" key="3">
    <source>
        <dbReference type="ARBA" id="ARBA00035126"/>
    </source>
</evidence>
<evidence type="ECO:0000256" key="6">
    <source>
        <dbReference type="ARBA" id="ARBA00048566"/>
    </source>
</evidence>
<dbReference type="CDD" id="cd05403">
    <property type="entry name" value="NT_KNTase_like"/>
    <property type="match status" value="1"/>
</dbReference>
<dbReference type="InterPro" id="IPR025184">
    <property type="entry name" value="AadA_C"/>
</dbReference>
<evidence type="ECO:0000256" key="2">
    <source>
        <dbReference type="ARBA" id="ARBA00023251"/>
    </source>
</evidence>
<reference evidence="11" key="1">
    <citation type="journal article" date="2019" name="Int. J. Syst. Evol. Microbiol.">
        <title>The Global Catalogue of Microorganisms (GCM) 10K type strain sequencing project: providing services to taxonomists for standard genome sequencing and annotation.</title>
        <authorList>
            <consortium name="The Broad Institute Genomics Platform"/>
            <consortium name="The Broad Institute Genome Sequencing Center for Infectious Disease"/>
            <person name="Wu L."/>
            <person name="Ma J."/>
        </authorList>
    </citation>
    <scope>NUCLEOTIDE SEQUENCE [LARGE SCALE GENOMIC DNA]</scope>
    <source>
        <strain evidence="11">KCTC 22157</strain>
    </source>
</reference>
<proteinExistence type="predicted"/>
<comment type="caution">
    <text evidence="10">The sequence shown here is derived from an EMBL/GenBank/DDBJ whole genome shotgun (WGS) entry which is preliminary data.</text>
</comment>
<dbReference type="InterPro" id="IPR043519">
    <property type="entry name" value="NT_sf"/>
</dbReference>
<gene>
    <name evidence="10" type="ORF">GCM10007158_27830</name>
</gene>
<feature type="domain" description="Adenylyltransferase AadA C-terminal" evidence="9">
    <location>
        <begin position="149"/>
        <end position="249"/>
    </location>
</feature>
<sequence>MAIPTIPSEAQQAQQVAKKVLGESIVGIYLFGSAVVGGLKPDSDVDILISVAQPLCREQRKALAAQLMSVSGAIGNIHGIRPLELTVITVSGEAPWPFPPQAEFVYGEWMREQFEAGSVPAPARDPDLVIVLKKVREHGLALHGPNAAEVIPSIPMADIRVAIQHALPTLLAESQGDERNVILTLARMWLTASTGTIEPKDVAAEWAEKRAPSRYAAQLKYAREGYLGIVDDQWLDRQEEFDALVGYMERAITLSLS</sequence>
<keyword evidence="2 7" id="KW-0046">Antibiotic resistance</keyword>
<evidence type="ECO:0000313" key="11">
    <source>
        <dbReference type="Proteomes" id="UP000647585"/>
    </source>
</evidence>
<comment type="catalytic activity">
    <reaction evidence="6 7">
        <text>streptomycin + ATP = 3''-O-adenylylstreptomycin + diphosphate</text>
        <dbReference type="Rhea" id="RHEA:20245"/>
        <dbReference type="ChEBI" id="CHEBI:30616"/>
        <dbReference type="ChEBI" id="CHEBI:33019"/>
        <dbReference type="ChEBI" id="CHEBI:58007"/>
        <dbReference type="ChEBI" id="CHEBI:58605"/>
        <dbReference type="EC" id="2.7.7.47"/>
    </reaction>
</comment>
<dbReference type="Pfam" id="PF01909">
    <property type="entry name" value="NTP_transf_2"/>
    <property type="match status" value="1"/>
</dbReference>
<dbReference type="EMBL" id="BMXO01000015">
    <property type="protein sequence ID" value="GGW65520.1"/>
    <property type="molecule type" value="Genomic_DNA"/>
</dbReference>
<keyword evidence="7" id="KW-0547">Nucleotide-binding</keyword>
<dbReference type="NCBIfam" id="NF010309">
    <property type="entry name" value="PRK13746.1"/>
    <property type="match status" value="1"/>
</dbReference>
<evidence type="ECO:0000313" key="10">
    <source>
        <dbReference type="EMBL" id="GGW65520.1"/>
    </source>
</evidence>
<dbReference type="Pfam" id="PF13427">
    <property type="entry name" value="AadA_C"/>
    <property type="match status" value="1"/>
</dbReference>